<feature type="compositionally biased region" description="Basic residues" evidence="1">
    <location>
        <begin position="38"/>
        <end position="48"/>
    </location>
</feature>
<feature type="region of interest" description="Disordered" evidence="1">
    <location>
        <begin position="1"/>
        <end position="66"/>
    </location>
</feature>
<gene>
    <name evidence="2" type="primary">ORF40906</name>
</gene>
<proteinExistence type="predicted"/>
<protein>
    <submittedName>
        <fullName evidence="2">Uncharacterized protein</fullName>
    </submittedName>
</protein>
<evidence type="ECO:0000256" key="1">
    <source>
        <dbReference type="SAM" id="MobiDB-lite"/>
    </source>
</evidence>
<dbReference type="EMBL" id="HACG01014104">
    <property type="protein sequence ID" value="CEK60969.1"/>
    <property type="molecule type" value="Transcribed_RNA"/>
</dbReference>
<feature type="non-terminal residue" evidence="2">
    <location>
        <position position="160"/>
    </location>
</feature>
<feature type="non-terminal residue" evidence="2">
    <location>
        <position position="1"/>
    </location>
</feature>
<evidence type="ECO:0000313" key="2">
    <source>
        <dbReference type="EMBL" id="CEK60969.1"/>
    </source>
</evidence>
<organism evidence="2">
    <name type="scientific">Arion vulgaris</name>
    <dbReference type="NCBI Taxonomy" id="1028688"/>
    <lineage>
        <taxon>Eukaryota</taxon>
        <taxon>Metazoa</taxon>
        <taxon>Spiralia</taxon>
        <taxon>Lophotrochozoa</taxon>
        <taxon>Mollusca</taxon>
        <taxon>Gastropoda</taxon>
        <taxon>Heterobranchia</taxon>
        <taxon>Euthyneura</taxon>
        <taxon>Panpulmonata</taxon>
        <taxon>Eupulmonata</taxon>
        <taxon>Stylommatophora</taxon>
        <taxon>Helicina</taxon>
        <taxon>Arionoidea</taxon>
        <taxon>Arionidae</taxon>
        <taxon>Arion</taxon>
    </lineage>
</organism>
<feature type="compositionally biased region" description="Low complexity" evidence="1">
    <location>
        <begin position="18"/>
        <end position="37"/>
    </location>
</feature>
<name>A0A0B6YXC2_9EUPU</name>
<dbReference type="AlphaFoldDB" id="A0A0B6YXC2"/>
<accession>A0A0B6YXC2</accession>
<reference evidence="2" key="1">
    <citation type="submission" date="2014-12" db="EMBL/GenBank/DDBJ databases">
        <title>Insight into the proteome of Arion vulgaris.</title>
        <authorList>
            <person name="Aradska J."/>
            <person name="Bulat T."/>
            <person name="Smidak R."/>
            <person name="Sarate P."/>
            <person name="Gangsoo J."/>
            <person name="Sialana F."/>
            <person name="Bilban M."/>
            <person name="Lubec G."/>
        </authorList>
    </citation>
    <scope>NUCLEOTIDE SEQUENCE</scope>
    <source>
        <tissue evidence="2">Skin</tissue>
    </source>
</reference>
<sequence length="160" mass="18260">IEQTMSSKELSPYSAMKSNSCNNSNIASSNNNSTGKSRSARNKSRRSPYPHMSPDSAVENGSEYSLERTPLEYNKLELASTPLQPYTNMMFSAGPENIGLDRYSSLYSTPYSHNGMTMYRDTARVYTPYQPAPAAHVHQRYLDNRSPYRPYEERYYPARD</sequence>